<keyword evidence="3 6" id="KW-0808">Transferase</keyword>
<dbReference type="InterPro" id="IPR050210">
    <property type="entry name" value="tRNA_Adenine-N(6)_MTase"/>
</dbReference>
<dbReference type="PANTHER" id="PTHR47739">
    <property type="entry name" value="TRNA1(VAL) (ADENINE(37)-N6)-METHYLTRANSFERASE"/>
    <property type="match status" value="1"/>
</dbReference>
<evidence type="ECO:0000256" key="6">
    <source>
        <dbReference type="HAMAP-Rule" id="MF_01872"/>
    </source>
</evidence>
<evidence type="ECO:0000313" key="9">
    <source>
        <dbReference type="Proteomes" id="UP000295719"/>
    </source>
</evidence>
<keyword evidence="4 6" id="KW-0949">S-adenosyl-L-methionine</keyword>
<keyword evidence="5 6" id="KW-0819">tRNA processing</keyword>
<comment type="subcellular location">
    <subcellularLocation>
        <location evidence="6">Cytoplasm</location>
    </subcellularLocation>
</comment>
<name>A0A4R3YM98_9GAMM</name>
<comment type="similarity">
    <text evidence="6">Belongs to the methyltransferase superfamily. tRNA (adenine-N(6)-)-methyltransferase family.</text>
</comment>
<dbReference type="PROSITE" id="PS00092">
    <property type="entry name" value="N6_MTASE"/>
    <property type="match status" value="1"/>
</dbReference>
<dbReference type="Proteomes" id="UP000295719">
    <property type="component" value="Unassembled WGS sequence"/>
</dbReference>
<evidence type="ECO:0000256" key="5">
    <source>
        <dbReference type="ARBA" id="ARBA00022694"/>
    </source>
</evidence>
<dbReference type="CDD" id="cd02440">
    <property type="entry name" value="AdoMet_MTases"/>
    <property type="match status" value="1"/>
</dbReference>
<gene>
    <name evidence="8" type="ORF">EDC52_11317</name>
</gene>
<accession>A0A4R3YM98</accession>
<dbReference type="Gene3D" id="3.40.50.150">
    <property type="entry name" value="Vaccinia Virus protein VP39"/>
    <property type="match status" value="1"/>
</dbReference>
<dbReference type="HAMAP" id="MF_01872">
    <property type="entry name" value="tRNA_methyltr_YfiC"/>
    <property type="match status" value="1"/>
</dbReference>
<keyword evidence="1 6" id="KW-0963">Cytoplasm</keyword>
<evidence type="ECO:0000256" key="3">
    <source>
        <dbReference type="ARBA" id="ARBA00022679"/>
    </source>
</evidence>
<evidence type="ECO:0000256" key="4">
    <source>
        <dbReference type="ARBA" id="ARBA00022691"/>
    </source>
</evidence>
<protein>
    <recommendedName>
        <fullName evidence="6">tRNA1(Val) (adenine(37)-N6)-methyltransferase</fullName>
        <ecNumber evidence="6">2.1.1.223</ecNumber>
    </recommendedName>
    <alternativeName>
        <fullName evidence="6">tRNA m6A37 methyltransferase</fullName>
    </alternativeName>
</protein>
<dbReference type="EMBL" id="SMCR01000013">
    <property type="protein sequence ID" value="TCV92194.1"/>
    <property type="molecule type" value="Genomic_DNA"/>
</dbReference>
<reference evidence="8 9" key="1">
    <citation type="submission" date="2019-03" db="EMBL/GenBank/DDBJ databases">
        <title>Genomic Encyclopedia of Type Strains, Phase IV (KMG-IV): sequencing the most valuable type-strain genomes for metagenomic binning, comparative biology and taxonomic classification.</title>
        <authorList>
            <person name="Goeker M."/>
        </authorList>
    </citation>
    <scope>NUCLEOTIDE SEQUENCE [LARGE SCALE GENOMIC DNA]</scope>
    <source>
        <strain evidence="8 9">DSM 19580</strain>
    </source>
</reference>
<dbReference type="AlphaFoldDB" id="A0A4R3YM98"/>
<dbReference type="InterPro" id="IPR029063">
    <property type="entry name" value="SAM-dependent_MTases_sf"/>
</dbReference>
<proteinExistence type="inferred from homology"/>
<comment type="function">
    <text evidence="6">Specifically methylates the adenine in position 37 of tRNA(1)(Val) (anticodon cmo5UAC).</text>
</comment>
<evidence type="ECO:0000256" key="2">
    <source>
        <dbReference type="ARBA" id="ARBA00022603"/>
    </source>
</evidence>
<dbReference type="GO" id="GO:0016430">
    <property type="term" value="F:tRNA (adenine-N6)-methyltransferase activity"/>
    <property type="evidence" value="ECO:0007669"/>
    <property type="project" value="UniProtKB-UniRule"/>
</dbReference>
<evidence type="ECO:0000256" key="7">
    <source>
        <dbReference type="SAM" id="MobiDB-lite"/>
    </source>
</evidence>
<dbReference type="GO" id="GO:0008033">
    <property type="term" value="P:tRNA processing"/>
    <property type="evidence" value="ECO:0007669"/>
    <property type="project" value="UniProtKB-UniRule"/>
</dbReference>
<dbReference type="SUPFAM" id="SSF53335">
    <property type="entry name" value="S-adenosyl-L-methionine-dependent methyltransferases"/>
    <property type="match status" value="1"/>
</dbReference>
<dbReference type="EC" id="2.1.1.223" evidence="6"/>
<dbReference type="InterPro" id="IPR022882">
    <property type="entry name" value="tRNA_adenine-N6_MeTrfase"/>
</dbReference>
<dbReference type="GO" id="GO:0003676">
    <property type="term" value="F:nucleic acid binding"/>
    <property type="evidence" value="ECO:0007669"/>
    <property type="project" value="InterPro"/>
</dbReference>
<comment type="catalytic activity">
    <reaction evidence="6">
        <text>adenosine(37) in tRNA1(Val) + S-adenosyl-L-methionine = N(6)-methyladenosine(37) in tRNA1(Val) + S-adenosyl-L-homocysteine + H(+)</text>
        <dbReference type="Rhea" id="RHEA:43160"/>
        <dbReference type="Rhea" id="RHEA-COMP:10369"/>
        <dbReference type="Rhea" id="RHEA-COMP:10370"/>
        <dbReference type="ChEBI" id="CHEBI:15378"/>
        <dbReference type="ChEBI" id="CHEBI:57856"/>
        <dbReference type="ChEBI" id="CHEBI:59789"/>
        <dbReference type="ChEBI" id="CHEBI:74411"/>
        <dbReference type="ChEBI" id="CHEBI:74449"/>
        <dbReference type="EC" id="2.1.1.223"/>
    </reaction>
</comment>
<keyword evidence="2 6" id="KW-0489">Methyltransferase</keyword>
<organism evidence="8 9">
    <name type="scientific">Biostraticola tofi</name>
    <dbReference type="NCBI Taxonomy" id="466109"/>
    <lineage>
        <taxon>Bacteria</taxon>
        <taxon>Pseudomonadati</taxon>
        <taxon>Pseudomonadota</taxon>
        <taxon>Gammaproteobacteria</taxon>
        <taxon>Enterobacterales</taxon>
        <taxon>Bruguierivoracaceae</taxon>
        <taxon>Biostraticola</taxon>
    </lineage>
</organism>
<comment type="caution">
    <text evidence="8">The sequence shown here is derived from an EMBL/GenBank/DDBJ whole genome shotgun (WGS) entry which is preliminary data.</text>
</comment>
<evidence type="ECO:0000313" key="8">
    <source>
        <dbReference type="EMBL" id="TCV92194.1"/>
    </source>
</evidence>
<sequence>MPMDTPLDKSRMRAGGFTFRKFFVAHDRCAMKVGTDGVLLGAWAPINGVSRVLDIGTGSGLVALMLAQRLAEATVEHARRKSLSADVDPPTAAENRDSTGAGLPLQPRVVIHGVELVQAAAAQAAENIKASPWSSSMRIINQDIVAYARDVAARYDLIVCNPPYFPPGVPCGTEQRDQARYTASLDHQSLLAAAWRLLTPAGHLALVLPEAIADRIISLAARQGLHLRARCRVSENQRKPAHRALLLFSRAPGEMTETSLVLRDSDNRYSADFRRLTGMFYLAH</sequence>
<dbReference type="GO" id="GO:0005737">
    <property type="term" value="C:cytoplasm"/>
    <property type="evidence" value="ECO:0007669"/>
    <property type="project" value="UniProtKB-SubCell"/>
</dbReference>
<feature type="region of interest" description="Disordered" evidence="7">
    <location>
        <begin position="80"/>
        <end position="101"/>
    </location>
</feature>
<keyword evidence="9" id="KW-1185">Reference proteome</keyword>
<dbReference type="PANTHER" id="PTHR47739:SF1">
    <property type="entry name" value="TRNA1(VAL) (ADENINE(37)-N6)-METHYLTRANSFERASE"/>
    <property type="match status" value="1"/>
</dbReference>
<dbReference type="InterPro" id="IPR002052">
    <property type="entry name" value="DNA_methylase_N6_adenine_CS"/>
</dbReference>
<dbReference type="GO" id="GO:0032259">
    <property type="term" value="P:methylation"/>
    <property type="evidence" value="ECO:0007669"/>
    <property type="project" value="UniProtKB-KW"/>
</dbReference>
<evidence type="ECO:0000256" key="1">
    <source>
        <dbReference type="ARBA" id="ARBA00022490"/>
    </source>
</evidence>